<dbReference type="InterPro" id="IPR015712">
    <property type="entry name" value="DNA-dir_RNA_pol_su2"/>
</dbReference>
<dbReference type="InterPro" id="IPR007120">
    <property type="entry name" value="DNA-dir_RNAP_su2_dom"/>
</dbReference>
<comment type="catalytic activity">
    <reaction evidence="19">
        <text>RNA(n) + a ribonucleoside 5'-triphosphate = RNA(n+1) + diphosphate</text>
        <dbReference type="Rhea" id="RHEA:21248"/>
        <dbReference type="Rhea" id="RHEA-COMP:14527"/>
        <dbReference type="Rhea" id="RHEA-COMP:17342"/>
        <dbReference type="ChEBI" id="CHEBI:33019"/>
        <dbReference type="ChEBI" id="CHEBI:61557"/>
        <dbReference type="ChEBI" id="CHEBI:140395"/>
        <dbReference type="EC" id="2.7.7.6"/>
    </reaction>
</comment>
<keyword evidence="13" id="KW-0862">Zinc</keyword>
<dbReference type="GO" id="GO:0000428">
    <property type="term" value="C:DNA-directed RNA polymerase complex"/>
    <property type="evidence" value="ECO:0007669"/>
    <property type="project" value="UniProtKB-KW"/>
</dbReference>
<evidence type="ECO:0000256" key="20">
    <source>
        <dbReference type="SAM" id="MobiDB-lite"/>
    </source>
</evidence>
<dbReference type="SUPFAM" id="SSF64484">
    <property type="entry name" value="beta and beta-prime subunits of DNA dependent RNA-polymerase"/>
    <property type="match status" value="1"/>
</dbReference>
<dbReference type="RefSeq" id="XP_029219454.1">
    <property type="nucleotide sequence ID" value="XM_029364746.1"/>
</dbReference>
<dbReference type="STRING" id="94643.A0A2A9MBU0"/>
<evidence type="ECO:0000256" key="8">
    <source>
        <dbReference type="ARBA" id="ARBA00022640"/>
    </source>
</evidence>
<dbReference type="InterPro" id="IPR007645">
    <property type="entry name" value="RNA_pol_Rpb2_3"/>
</dbReference>
<dbReference type="FunFam" id="3.90.1800.10:FF:000004">
    <property type="entry name" value="DNA-directed RNA polymerase subunit beta"/>
    <property type="match status" value="1"/>
</dbReference>
<feature type="domain" description="RNA polymerase Rpb2" evidence="24">
    <location>
        <begin position="518"/>
        <end position="580"/>
    </location>
</feature>
<evidence type="ECO:0000259" key="22">
    <source>
        <dbReference type="Pfam" id="PF04560"/>
    </source>
</evidence>
<dbReference type="InterPro" id="IPR037034">
    <property type="entry name" value="RNA_pol_Rpb2_2_sf"/>
</dbReference>
<evidence type="ECO:0000256" key="4">
    <source>
        <dbReference type="ARBA" id="ARBA00006835"/>
    </source>
</evidence>
<evidence type="ECO:0000256" key="5">
    <source>
        <dbReference type="ARBA" id="ARBA00012418"/>
    </source>
</evidence>
<protein>
    <recommendedName>
        <fullName evidence="6 19">DNA-directed RNA polymerase subunit beta</fullName>
        <ecNumber evidence="5 19">2.7.7.6</ecNumber>
    </recommendedName>
</protein>
<evidence type="ECO:0000256" key="1">
    <source>
        <dbReference type="ARBA" id="ARBA00004026"/>
    </source>
</evidence>
<feature type="region of interest" description="Disordered" evidence="20">
    <location>
        <begin position="1"/>
        <end position="41"/>
    </location>
</feature>
<dbReference type="KEGG" id="bbes:BESB_063320"/>
<proteinExistence type="inferred from homology"/>
<evidence type="ECO:0000256" key="6">
    <source>
        <dbReference type="ARBA" id="ARBA00021955"/>
    </source>
</evidence>
<evidence type="ECO:0000259" key="23">
    <source>
        <dbReference type="Pfam" id="PF04563"/>
    </source>
</evidence>
<dbReference type="GO" id="GO:0005634">
    <property type="term" value="C:nucleus"/>
    <property type="evidence" value="ECO:0007669"/>
    <property type="project" value="UniProtKB-SubCell"/>
</dbReference>
<evidence type="ECO:0000313" key="26">
    <source>
        <dbReference type="Proteomes" id="UP000224006"/>
    </source>
</evidence>
<keyword evidence="10 19" id="KW-0548">Nucleotidyltransferase</keyword>
<dbReference type="Pfam" id="PF04560">
    <property type="entry name" value="RNA_pol_Rpb2_7"/>
    <property type="match status" value="1"/>
</dbReference>
<dbReference type="GO" id="GO:0003677">
    <property type="term" value="F:DNA binding"/>
    <property type="evidence" value="ECO:0007669"/>
    <property type="project" value="InterPro"/>
</dbReference>
<evidence type="ECO:0000256" key="16">
    <source>
        <dbReference type="ARBA" id="ARBA00023242"/>
    </source>
</evidence>
<feature type="domain" description="RNA polymerase Rpb2" evidence="22">
    <location>
        <begin position="1279"/>
        <end position="1378"/>
    </location>
</feature>
<evidence type="ECO:0000256" key="12">
    <source>
        <dbReference type="ARBA" id="ARBA00022771"/>
    </source>
</evidence>
<evidence type="ECO:0000256" key="11">
    <source>
        <dbReference type="ARBA" id="ARBA00022723"/>
    </source>
</evidence>
<evidence type="ECO:0000259" key="24">
    <source>
        <dbReference type="Pfam" id="PF04565"/>
    </source>
</evidence>
<accession>A0A2A9MBU0</accession>
<dbReference type="CDD" id="cd00653">
    <property type="entry name" value="RNA_pol_B_RPB2"/>
    <property type="match status" value="1"/>
</dbReference>
<dbReference type="InterPro" id="IPR007641">
    <property type="entry name" value="RNA_pol_Rpb2_7"/>
</dbReference>
<keyword evidence="7 19" id="KW-0240">DNA-directed RNA polymerase</keyword>
<feature type="domain" description="DNA-directed RNA polymerase subunit 2 hybrid-binding" evidence="21">
    <location>
        <begin position="860"/>
        <end position="1277"/>
    </location>
</feature>
<dbReference type="InterPro" id="IPR007644">
    <property type="entry name" value="RNA_pol_bsu_protrusion"/>
</dbReference>
<dbReference type="FunFam" id="2.40.270.10:FF:000006">
    <property type="entry name" value="DNA-directed RNA polymerase subunit beta"/>
    <property type="match status" value="1"/>
</dbReference>
<dbReference type="Pfam" id="PF04563">
    <property type="entry name" value="RNA_pol_Rpb2_1"/>
    <property type="match status" value="1"/>
</dbReference>
<comment type="subunit">
    <text evidence="17">In plastids the minimal PEP RNA polymerase catalytic core is composed of four subunits: alpha, beta, beta', and beta''. When a (nuclear-encoded) sigma factor is associated with the core the holoenzyme is formed, which can initiate transcription.</text>
</comment>
<dbReference type="GeneID" id="40311260"/>
<name>A0A2A9MBU0_BESBE</name>
<dbReference type="OrthoDB" id="10248617at2759"/>
<keyword evidence="9 19" id="KW-0808">Transferase</keyword>
<dbReference type="InterPro" id="IPR007121">
    <property type="entry name" value="RNA_pol_bsu_CS"/>
</dbReference>
<dbReference type="GO" id="GO:0003899">
    <property type="term" value="F:DNA-directed RNA polymerase activity"/>
    <property type="evidence" value="ECO:0007669"/>
    <property type="project" value="UniProtKB-EC"/>
</dbReference>
<evidence type="ECO:0000256" key="3">
    <source>
        <dbReference type="ARBA" id="ARBA00004467"/>
    </source>
</evidence>
<comment type="caution">
    <text evidence="25">The sequence shown here is derived from an EMBL/GenBank/DDBJ whole genome shotgun (WGS) entry which is preliminary data.</text>
</comment>
<dbReference type="PANTHER" id="PTHR20856">
    <property type="entry name" value="DNA-DIRECTED RNA POLYMERASE I SUBUNIT 2"/>
    <property type="match status" value="1"/>
</dbReference>
<dbReference type="EC" id="2.7.7.6" evidence="5 19"/>
<dbReference type="GO" id="GO:0020011">
    <property type="term" value="C:apicoplast"/>
    <property type="evidence" value="ECO:0007669"/>
    <property type="project" value="UniProtKB-SubCell"/>
</dbReference>
<dbReference type="Gene3D" id="2.40.270.10">
    <property type="entry name" value="DNA-directed RNA polymerase, subunit 2, domain 6"/>
    <property type="match status" value="2"/>
</dbReference>
<dbReference type="GO" id="GO:0006351">
    <property type="term" value="P:DNA-templated transcription"/>
    <property type="evidence" value="ECO:0007669"/>
    <property type="project" value="InterPro"/>
</dbReference>
<feature type="domain" description="RNA polymerase beta subunit protrusion" evidence="23">
    <location>
        <begin position="59"/>
        <end position="453"/>
    </location>
</feature>
<keyword evidence="15 19" id="KW-0804">Transcription</keyword>
<evidence type="ECO:0000256" key="7">
    <source>
        <dbReference type="ARBA" id="ARBA00022478"/>
    </source>
</evidence>
<keyword evidence="16" id="KW-0539">Nucleus</keyword>
<organism evidence="25 26">
    <name type="scientific">Besnoitia besnoiti</name>
    <name type="common">Apicomplexan protozoan</name>
    <dbReference type="NCBI Taxonomy" id="94643"/>
    <lineage>
        <taxon>Eukaryota</taxon>
        <taxon>Sar</taxon>
        <taxon>Alveolata</taxon>
        <taxon>Apicomplexa</taxon>
        <taxon>Conoidasida</taxon>
        <taxon>Coccidia</taxon>
        <taxon>Eucoccidiorida</taxon>
        <taxon>Eimeriorina</taxon>
        <taxon>Sarcocystidae</taxon>
        <taxon>Besnoitia</taxon>
    </lineage>
</organism>
<dbReference type="Gene3D" id="3.90.1110.10">
    <property type="entry name" value="RNA polymerase Rpb2, domain 2"/>
    <property type="match status" value="1"/>
</dbReference>
<keyword evidence="26" id="KW-1185">Reference proteome</keyword>
<reference evidence="25 26" key="1">
    <citation type="submission" date="2017-09" db="EMBL/GenBank/DDBJ databases">
        <title>Genome sequencing of Besnoitia besnoiti strain Bb-Ger1.</title>
        <authorList>
            <person name="Schares G."/>
            <person name="Venepally P."/>
            <person name="Lorenzi H.A."/>
        </authorList>
    </citation>
    <scope>NUCLEOTIDE SEQUENCE [LARGE SCALE GENOMIC DNA]</scope>
    <source>
        <strain evidence="25 26">Bb-Ger1</strain>
    </source>
</reference>
<evidence type="ECO:0000256" key="19">
    <source>
        <dbReference type="RuleBase" id="RU363031"/>
    </source>
</evidence>
<feature type="region of interest" description="Disordered" evidence="20">
    <location>
        <begin position="802"/>
        <end position="821"/>
    </location>
</feature>
<dbReference type="Gene3D" id="2.40.50.150">
    <property type="match status" value="1"/>
</dbReference>
<evidence type="ECO:0000256" key="13">
    <source>
        <dbReference type="ARBA" id="ARBA00022833"/>
    </source>
</evidence>
<dbReference type="Pfam" id="PF00562">
    <property type="entry name" value="RNA_pol_Rpb2_6"/>
    <property type="match status" value="1"/>
</dbReference>
<sequence>MTAEDGRGRKRRPPPTGAEDLEAGEEAAPAAAKSSFRPSSMPASPLPRAAFNAALQQAVFSHVRSYDTFAEVYVEEMVKDLPVVYVDPSYDADKHEANPYYAPSDYIKLAVSSVSLGAPVRFDASLKSGLSPAAAAVEKLLLLPRHCRESHTTYGAPLKVSFVRSNNKTGETLRKEVVVGVVPLMVRSRLCSTRGMSPEELQKAGEDVDDGGGYFIINGNERVIRYVIQQRTNFPIALKRAAFANRDAFCTPYAVLLRSQRYDGTSTSNILLDAEDGRCTYRILLNRQEHFCSFFLLLRCLAGNLSLAQLKAKMLEGAWADEQDCVGLSQLFEQIWGQEAPFADSDVLENRPLHQLGLVFWRGVSWLLRPGSSYEDAGAYVIRHFVLPHLDSWADKFNMALLMYKKLRLLKQGKISAESLDSFAYQEVVLPGQILASVLKDALFSCLAKMRLHYLQEVRMLQGADQNPTPAIYSNKLFDVVTDRCAPEISQKLSYFMATGNIRTTQLDLQQLSGWTVTADRLNIHRFLSHFRAVHRGQFFTTMKTTSVRKLLGETWGFLCPVHTPDGAPCGLLLHLAQSAAPVALPPDRKAIASIRLFLHKQGICVDLEGISGLPPADLGASVRLASRPVSLAPPAASAESAEPADATESSETSPAVSAPSAGAASTFPLVVDGAVVCHLDRKDFFYWVERFRDLKSKEAEDFKQHWEVVGFPHKGGNLESIFIFTFPGRLVRPVRHIKSGRIEYIGPLMQPWAAIACRPSDVKRNDRLRKLHEPIISEVLSSSSGSSKDALAWRFQALAGTPPSKAKKSSSGAAREDDKPFPLIGAGEATGTDALFAFNAPVQYEYVELKSSAFLSIAASLTPYSHHNQSPRNIYQCQMLKQTMGTPFHSVPYRHDNKAYRLITPQRPLVRTEDYRRFDFDDYPSGVNAVVAVMCYTGFDMEDAMILNKASMERGAFHGCVYKTKVIDAAPASARMGTAAQYTFSNVNAFGRKHVMGLDGDGFPPIAARLEKGETYCRVQTSSSSSSFLSNNGGAIQHGYKDGETAYVDGVTFISPPESSQERLAAAGLKGCRASLRLRCVRKPVIGDKFASRHGQKGILSMLWPHEDMPFTESGLVPDILFNPHGFPSRMTIGMLIESMAGKAAAVHGAYQDATPFREFPPQTAQGTNKWLDQGGYHGWVKRGERYRTPEEERQAQQEPETPVDYFGKALLRAGYQYYGTEELYSGVYGVPLTAHIFTGLIYYQRLRHMVTDKHQVRATGPVDALTHQPVKGRKRHGGVRFGEMERDALIAHGAAALLQDRLLHCSDAHKTFCCPACGSILTPAVSPTLRGRNVGGKRTVPLCKVCHVPCRLIMIPYVFRYLANELAAMNVTIRLKLAEFGQPLGMKPKTALGPVEAK</sequence>
<evidence type="ECO:0000256" key="15">
    <source>
        <dbReference type="ARBA" id="ARBA00023163"/>
    </source>
</evidence>
<keyword evidence="12" id="KW-0863">Zinc-finger</keyword>
<comment type="subcellular location">
    <subcellularLocation>
        <location evidence="2">Nucleus</location>
    </subcellularLocation>
    <subcellularLocation>
        <location evidence="3">Plastid</location>
        <location evidence="3">Apicoplast</location>
    </subcellularLocation>
</comment>
<dbReference type="InterPro" id="IPR014724">
    <property type="entry name" value="RNA_pol_RPB2_OB-fold"/>
</dbReference>
<dbReference type="InterPro" id="IPR037033">
    <property type="entry name" value="DNA-dir_RNAP_su2_hyb_sf"/>
</dbReference>
<dbReference type="GO" id="GO:0008270">
    <property type="term" value="F:zinc ion binding"/>
    <property type="evidence" value="ECO:0007669"/>
    <property type="project" value="UniProtKB-KW"/>
</dbReference>
<gene>
    <name evidence="25" type="ORF">BESB_063320</name>
</gene>
<evidence type="ECO:0000256" key="10">
    <source>
        <dbReference type="ARBA" id="ARBA00022695"/>
    </source>
</evidence>
<comment type="similarity">
    <text evidence="4 18">Belongs to the RNA polymerase beta chain family.</text>
</comment>
<keyword evidence="8" id="KW-0934">Plastid</keyword>
<evidence type="ECO:0000256" key="9">
    <source>
        <dbReference type="ARBA" id="ARBA00022679"/>
    </source>
</evidence>
<evidence type="ECO:0000313" key="25">
    <source>
        <dbReference type="EMBL" id="PFH35445.1"/>
    </source>
</evidence>
<evidence type="ECO:0000256" key="18">
    <source>
        <dbReference type="RuleBase" id="RU000434"/>
    </source>
</evidence>
<dbReference type="EMBL" id="NWUJ01000005">
    <property type="protein sequence ID" value="PFH35445.1"/>
    <property type="molecule type" value="Genomic_DNA"/>
</dbReference>
<keyword evidence="14" id="KW-0933">Apicoplast</keyword>
<dbReference type="Proteomes" id="UP000224006">
    <property type="component" value="Chromosome V"/>
</dbReference>
<comment type="function">
    <text evidence="1 19">DNA-dependent RNA polymerase catalyzes the transcription of DNA into RNA using the four ribonucleoside triphosphates as substrates.</text>
</comment>
<dbReference type="PROSITE" id="PS01166">
    <property type="entry name" value="RNA_POL_BETA"/>
    <property type="match status" value="1"/>
</dbReference>
<evidence type="ECO:0000256" key="2">
    <source>
        <dbReference type="ARBA" id="ARBA00004123"/>
    </source>
</evidence>
<feature type="region of interest" description="Disordered" evidence="20">
    <location>
        <begin position="634"/>
        <end position="662"/>
    </location>
</feature>
<dbReference type="GO" id="GO:0032549">
    <property type="term" value="F:ribonucleoside binding"/>
    <property type="evidence" value="ECO:0007669"/>
    <property type="project" value="InterPro"/>
</dbReference>
<evidence type="ECO:0000259" key="21">
    <source>
        <dbReference type="Pfam" id="PF00562"/>
    </source>
</evidence>
<dbReference type="Gene3D" id="3.90.1800.10">
    <property type="entry name" value="RNA polymerase alpha subunit dimerisation domain"/>
    <property type="match status" value="1"/>
</dbReference>
<keyword evidence="11" id="KW-0479">Metal-binding</keyword>
<evidence type="ECO:0000256" key="17">
    <source>
        <dbReference type="ARBA" id="ARBA00026088"/>
    </source>
</evidence>
<dbReference type="VEuPathDB" id="ToxoDB:BESB_063320"/>
<dbReference type="Pfam" id="PF04565">
    <property type="entry name" value="RNA_pol_Rpb2_3"/>
    <property type="match status" value="1"/>
</dbReference>
<evidence type="ECO:0000256" key="14">
    <source>
        <dbReference type="ARBA" id="ARBA00022887"/>
    </source>
</evidence>
<dbReference type="Gene3D" id="3.90.1100.10">
    <property type="match status" value="2"/>
</dbReference>